<dbReference type="SUPFAM" id="SSF82171">
    <property type="entry name" value="DPP6 N-terminal domain-like"/>
    <property type="match status" value="1"/>
</dbReference>
<evidence type="ECO:0000256" key="3">
    <source>
        <dbReference type="PROSITE-ProRule" id="PRU00221"/>
    </source>
</evidence>
<keyword evidence="2" id="KW-0677">Repeat</keyword>
<dbReference type="Proteomes" id="UP001652582">
    <property type="component" value="Chromosome 11"/>
</dbReference>
<evidence type="ECO:0000313" key="4">
    <source>
        <dbReference type="Proteomes" id="UP001652582"/>
    </source>
</evidence>
<dbReference type="InterPro" id="IPR015943">
    <property type="entry name" value="WD40/YVTN_repeat-like_dom_sf"/>
</dbReference>
<protein>
    <submittedName>
        <fullName evidence="5">Protein cortex</fullName>
    </submittedName>
</protein>
<dbReference type="Gene3D" id="2.130.10.10">
    <property type="entry name" value="YVTN repeat-like/Quinoprotein amine dehydrogenase"/>
    <property type="match status" value="1"/>
</dbReference>
<dbReference type="GO" id="GO:1905786">
    <property type="term" value="P:positive regulation of anaphase-promoting complex-dependent catabolic process"/>
    <property type="evidence" value="ECO:0007669"/>
    <property type="project" value="TreeGrafter"/>
</dbReference>
<name>A0A6J1MI57_BICAN</name>
<dbReference type="InterPro" id="IPR001680">
    <property type="entry name" value="WD40_rpt"/>
</dbReference>
<reference evidence="5" key="1">
    <citation type="submission" date="2025-08" db="UniProtKB">
        <authorList>
            <consortium name="RefSeq"/>
        </authorList>
    </citation>
    <scope>IDENTIFICATION</scope>
</reference>
<dbReference type="InterPro" id="IPR033010">
    <property type="entry name" value="Cdc20/Fizzy"/>
</dbReference>
<keyword evidence="1 3" id="KW-0853">WD repeat</keyword>
<keyword evidence="4" id="KW-1185">Reference proteome</keyword>
<feature type="repeat" description="WD" evidence="3">
    <location>
        <begin position="379"/>
        <end position="416"/>
    </location>
</feature>
<organism evidence="4 5">
    <name type="scientific">Bicyclus anynana</name>
    <name type="common">Squinting bush brown butterfly</name>
    <dbReference type="NCBI Taxonomy" id="110368"/>
    <lineage>
        <taxon>Eukaryota</taxon>
        <taxon>Metazoa</taxon>
        <taxon>Ecdysozoa</taxon>
        <taxon>Arthropoda</taxon>
        <taxon>Hexapoda</taxon>
        <taxon>Insecta</taxon>
        <taxon>Pterygota</taxon>
        <taxon>Neoptera</taxon>
        <taxon>Endopterygota</taxon>
        <taxon>Lepidoptera</taxon>
        <taxon>Glossata</taxon>
        <taxon>Ditrysia</taxon>
        <taxon>Papilionoidea</taxon>
        <taxon>Nymphalidae</taxon>
        <taxon>Satyrinae</taxon>
        <taxon>Satyrini</taxon>
        <taxon>Mycalesina</taxon>
        <taxon>Bicyclus</taxon>
    </lineage>
</organism>
<dbReference type="PANTHER" id="PTHR19918">
    <property type="entry name" value="CELL DIVISION CYCLE 20 CDC20 FIZZY -RELATED"/>
    <property type="match status" value="1"/>
</dbReference>
<gene>
    <name evidence="5" type="primary">LOC112043008</name>
</gene>
<dbReference type="GO" id="GO:0031145">
    <property type="term" value="P:anaphase-promoting complex-dependent catabolic process"/>
    <property type="evidence" value="ECO:0007669"/>
    <property type="project" value="TreeGrafter"/>
</dbReference>
<evidence type="ECO:0000313" key="5">
    <source>
        <dbReference type="RefSeq" id="XP_023934014.2"/>
    </source>
</evidence>
<dbReference type="GO" id="GO:0005680">
    <property type="term" value="C:anaphase-promoting complex"/>
    <property type="evidence" value="ECO:0007669"/>
    <property type="project" value="TreeGrafter"/>
</dbReference>
<dbReference type="GO" id="GO:0010997">
    <property type="term" value="F:anaphase-promoting complex binding"/>
    <property type="evidence" value="ECO:0007669"/>
    <property type="project" value="InterPro"/>
</dbReference>
<dbReference type="OrthoDB" id="10263272at2759"/>
<evidence type="ECO:0000256" key="1">
    <source>
        <dbReference type="ARBA" id="ARBA00022574"/>
    </source>
</evidence>
<sequence>MDYGVFANKNVNSRNRSDRFVFPRDYISEVFQRPRHSRPLEHCQSIGDRLKNLKYTNYVDKTLGVAHRDSLKPEVERWPCIPRKKTYLSSVHSILDLPRYSDAVFPELLDWSKDNILVAALGNYYHKLSLSSQSIVSRVFTRHEIQCCKFDPRGELLLLGTNLRRVEIHNNACNKKENEVICPCYVKGQEPFICCSVTTVDWSPTGNSFVIGCALGVVSSLTRSARVIACYRTHLGPVLLARVSPDARYVAVCSVNRNCVLLLTWPDLVFNSRMVSDCLIKTFSWHPWRSALLGVGAMNVSLSASLALWNAPTKEVRETSLGPAKYGLDAMLFSERTGELVASLWNSGDSFYHKTYSQLVVLSDSQTVVDQWGAGLSWSDSVRTMVFNPDGTKLATATMDEDLIIWNFLPEDKVKKNTKRKRFSAMAVYQDKAAQGFSIR</sequence>
<dbReference type="PROSITE" id="PS50082">
    <property type="entry name" value="WD_REPEATS_2"/>
    <property type="match status" value="1"/>
</dbReference>
<dbReference type="GO" id="GO:1990757">
    <property type="term" value="F:ubiquitin ligase activator activity"/>
    <property type="evidence" value="ECO:0007669"/>
    <property type="project" value="TreeGrafter"/>
</dbReference>
<dbReference type="RefSeq" id="XP_023934014.2">
    <property type="nucleotide sequence ID" value="XM_024078246.2"/>
</dbReference>
<dbReference type="SMART" id="SM00320">
    <property type="entry name" value="WD40"/>
    <property type="match status" value="4"/>
</dbReference>
<dbReference type="PANTHER" id="PTHR19918:SF52">
    <property type="entry name" value="PROTEIN CORTEX"/>
    <property type="match status" value="1"/>
</dbReference>
<dbReference type="GeneID" id="112043008"/>
<dbReference type="KEGG" id="bany:112043008"/>
<proteinExistence type="predicted"/>
<accession>A0A6J1MI57</accession>
<dbReference type="AlphaFoldDB" id="A0A6J1MI57"/>
<dbReference type="Pfam" id="PF00400">
    <property type="entry name" value="WD40"/>
    <property type="match status" value="1"/>
</dbReference>
<evidence type="ECO:0000256" key="2">
    <source>
        <dbReference type="ARBA" id="ARBA00022737"/>
    </source>
</evidence>